<feature type="transmembrane region" description="Helical" evidence="12">
    <location>
        <begin position="268"/>
        <end position="293"/>
    </location>
</feature>
<evidence type="ECO:0000256" key="4">
    <source>
        <dbReference type="ARBA" id="ARBA00022475"/>
    </source>
</evidence>
<accession>A0A0K2TEQ0</accession>
<keyword evidence="10 12" id="KW-0472">Membrane</keyword>
<organism evidence="13">
    <name type="scientific">Lepeophtheirus salmonis</name>
    <name type="common">Salmon louse</name>
    <name type="synonym">Caligus salmonis</name>
    <dbReference type="NCBI Taxonomy" id="72036"/>
    <lineage>
        <taxon>Eukaryota</taxon>
        <taxon>Metazoa</taxon>
        <taxon>Ecdysozoa</taxon>
        <taxon>Arthropoda</taxon>
        <taxon>Crustacea</taxon>
        <taxon>Multicrustacea</taxon>
        <taxon>Hexanauplia</taxon>
        <taxon>Copepoda</taxon>
        <taxon>Siphonostomatoida</taxon>
        <taxon>Caligidae</taxon>
        <taxon>Lepeophtheirus</taxon>
    </lineage>
</organism>
<keyword evidence="3 12" id="KW-0813">Transport</keyword>
<comment type="similarity">
    <text evidence="12">Belongs to the pannexin family.</text>
</comment>
<dbReference type="PANTHER" id="PTHR11893">
    <property type="entry name" value="INNEXIN"/>
    <property type="match status" value="1"/>
</dbReference>
<dbReference type="PROSITE" id="PS51013">
    <property type="entry name" value="PANNEXIN"/>
    <property type="match status" value="1"/>
</dbReference>
<evidence type="ECO:0000256" key="6">
    <source>
        <dbReference type="ARBA" id="ARBA00022868"/>
    </source>
</evidence>
<evidence type="ECO:0000256" key="8">
    <source>
        <dbReference type="ARBA" id="ARBA00022989"/>
    </source>
</evidence>
<evidence type="ECO:0000256" key="7">
    <source>
        <dbReference type="ARBA" id="ARBA00022949"/>
    </source>
</evidence>
<keyword evidence="11 12" id="KW-0407">Ion channel</keyword>
<protein>
    <recommendedName>
        <fullName evidence="12">Innexin</fullName>
    </recommendedName>
</protein>
<feature type="transmembrane region" description="Helical" evidence="12">
    <location>
        <begin position="172"/>
        <end position="193"/>
    </location>
</feature>
<keyword evidence="8 12" id="KW-1133">Transmembrane helix</keyword>
<evidence type="ECO:0000256" key="9">
    <source>
        <dbReference type="ARBA" id="ARBA00023065"/>
    </source>
</evidence>
<dbReference type="AlphaFoldDB" id="A0A0K2TEQ0"/>
<feature type="transmembrane region" description="Helical" evidence="12">
    <location>
        <begin position="32"/>
        <end position="54"/>
    </location>
</feature>
<evidence type="ECO:0000256" key="2">
    <source>
        <dbReference type="ARBA" id="ARBA00004651"/>
    </source>
</evidence>
<feature type="transmembrane region" description="Helical" evidence="12">
    <location>
        <begin position="105"/>
        <end position="130"/>
    </location>
</feature>
<comment type="subcellular location">
    <subcellularLocation>
        <location evidence="1">Cell junction</location>
        <location evidence="1">Gap junction</location>
    </subcellularLocation>
    <subcellularLocation>
        <location evidence="2 12">Cell membrane</location>
        <topology evidence="2 12">Multi-pass membrane protein</topology>
    </subcellularLocation>
</comment>
<dbReference type="GO" id="GO:0005243">
    <property type="term" value="F:gap junction channel activity"/>
    <property type="evidence" value="ECO:0007669"/>
    <property type="project" value="TreeGrafter"/>
</dbReference>
<dbReference type="PRINTS" id="PR01262">
    <property type="entry name" value="INNEXIN"/>
</dbReference>
<evidence type="ECO:0000256" key="5">
    <source>
        <dbReference type="ARBA" id="ARBA00022692"/>
    </source>
</evidence>
<gene>
    <name evidence="13" type="primary">Innexin</name>
    <name evidence="12" type="synonym">inx</name>
</gene>
<name>A0A0K2TEQ0_LEPSM</name>
<evidence type="ECO:0000256" key="11">
    <source>
        <dbReference type="ARBA" id="ARBA00023303"/>
    </source>
</evidence>
<dbReference type="GO" id="GO:0005886">
    <property type="term" value="C:plasma membrane"/>
    <property type="evidence" value="ECO:0007669"/>
    <property type="project" value="UniProtKB-SubCell"/>
</dbReference>
<evidence type="ECO:0000256" key="10">
    <source>
        <dbReference type="ARBA" id="ARBA00023136"/>
    </source>
</evidence>
<comment type="function">
    <text evidence="12">Structural component of the gap junctions.</text>
</comment>
<sequence length="364" mass="43060">MVTTVILEGIQNSANLVINKQRLSIDNLTFKLFYQWTVAQLICFSILISCNQVFGESIVCDLPRKGVNQNVLQSYCLMYSTFNIPSSFTGPCARTQPRESVYNTYYQWVAIFLMIQSIIFYIPRIIWLMLEGGLMSYLGKGTTGKLIEDMDQKTDALLSVFKDQLENKYNRYTFLFFFCEILNIIILISQFFITNVFLQRQFLDYGPKVFSFYQKTQDEVMLNNEINPMCEVFPRIASCNYWKYGGAGAQMRYTALCILSLNIIIDKIYVWLWFWYVCLFCIGIVKIISQIFITTSRRIRFWMMQMKMHRFFKEGEDLRHIRSYLDSCKVGDWFVLYQMSKNLNKRFFYDFLVKLSKEGKVHSL</sequence>
<dbReference type="EMBL" id="HACA01006701">
    <property type="protein sequence ID" value="CDW24062.1"/>
    <property type="molecule type" value="Transcribed_RNA"/>
</dbReference>
<keyword evidence="7" id="KW-0965">Cell junction</keyword>
<reference evidence="13" key="1">
    <citation type="submission" date="2014-05" db="EMBL/GenBank/DDBJ databases">
        <authorList>
            <person name="Chronopoulou M."/>
        </authorList>
    </citation>
    <scope>NUCLEOTIDE SEQUENCE</scope>
    <source>
        <tissue evidence="13">Whole organism</tissue>
    </source>
</reference>
<evidence type="ECO:0000256" key="12">
    <source>
        <dbReference type="RuleBase" id="RU010713"/>
    </source>
</evidence>
<dbReference type="OrthoDB" id="5867527at2759"/>
<dbReference type="PANTHER" id="PTHR11893:SF36">
    <property type="entry name" value="INNEXIN-5"/>
    <property type="match status" value="1"/>
</dbReference>
<dbReference type="GO" id="GO:0005921">
    <property type="term" value="C:gap junction"/>
    <property type="evidence" value="ECO:0007669"/>
    <property type="project" value="UniProtKB-SubCell"/>
</dbReference>
<keyword evidence="6" id="KW-0303">Gap junction</keyword>
<keyword evidence="4" id="KW-1003">Cell membrane</keyword>
<proteinExistence type="inferred from homology"/>
<evidence type="ECO:0000313" key="13">
    <source>
        <dbReference type="EMBL" id="CDW24062.1"/>
    </source>
</evidence>
<keyword evidence="5 12" id="KW-0812">Transmembrane</keyword>
<dbReference type="Pfam" id="PF00876">
    <property type="entry name" value="Innexin"/>
    <property type="match status" value="1"/>
</dbReference>
<evidence type="ECO:0000256" key="3">
    <source>
        <dbReference type="ARBA" id="ARBA00022448"/>
    </source>
</evidence>
<dbReference type="InterPro" id="IPR000990">
    <property type="entry name" value="Innexin"/>
</dbReference>
<keyword evidence="9 12" id="KW-0406">Ion transport</keyword>
<evidence type="ECO:0000256" key="1">
    <source>
        <dbReference type="ARBA" id="ARBA00004610"/>
    </source>
</evidence>
<dbReference type="GO" id="GO:0034220">
    <property type="term" value="P:monoatomic ion transmembrane transport"/>
    <property type="evidence" value="ECO:0007669"/>
    <property type="project" value="UniProtKB-KW"/>
</dbReference>